<name>A0A0E0C3J2_9ORYZ</name>
<feature type="repeat" description="PPR" evidence="4">
    <location>
        <begin position="29"/>
        <end position="63"/>
    </location>
</feature>
<comment type="similarity">
    <text evidence="1">Belongs to the PPR family. P subfamily.</text>
</comment>
<dbReference type="GO" id="GO:0010019">
    <property type="term" value="P:chloroplast-nucleus signaling pathway"/>
    <property type="evidence" value="ECO:0007669"/>
    <property type="project" value="TreeGrafter"/>
</dbReference>
<dbReference type="InterPro" id="IPR002885">
    <property type="entry name" value="PPR_rpt"/>
</dbReference>
<keyword evidence="3" id="KW-0809">Transit peptide</keyword>
<evidence type="ECO:0000313" key="5">
    <source>
        <dbReference type="EnsemblPlants" id="OMERI01G18090.2"/>
    </source>
</evidence>
<dbReference type="PANTHER" id="PTHR47936:SF1">
    <property type="entry name" value="PENTATRICOPEPTIDE REPEAT-CONTAINING PROTEIN GUN1, CHLOROPLASTIC"/>
    <property type="match status" value="1"/>
</dbReference>
<dbReference type="GO" id="GO:0031930">
    <property type="term" value="P:mitochondria-nucleus signaling pathway"/>
    <property type="evidence" value="ECO:0007669"/>
    <property type="project" value="TreeGrafter"/>
</dbReference>
<dbReference type="EnsemblPlants" id="OMERI01G18090.2">
    <property type="protein sequence ID" value="OMERI01G18090.2"/>
    <property type="gene ID" value="OMERI01G18090"/>
</dbReference>
<dbReference type="AlphaFoldDB" id="A0A0E0C3J2"/>
<dbReference type="PANTHER" id="PTHR47936">
    <property type="entry name" value="PPR_LONG DOMAIN-CONTAINING PROTEIN"/>
    <property type="match status" value="1"/>
</dbReference>
<dbReference type="NCBIfam" id="TIGR00756">
    <property type="entry name" value="PPR"/>
    <property type="match status" value="1"/>
</dbReference>
<accession>A0A0E0C3J2</accession>
<evidence type="ECO:0000256" key="3">
    <source>
        <dbReference type="ARBA" id="ARBA00022946"/>
    </source>
</evidence>
<organism evidence="5">
    <name type="scientific">Oryza meridionalis</name>
    <dbReference type="NCBI Taxonomy" id="40149"/>
    <lineage>
        <taxon>Eukaryota</taxon>
        <taxon>Viridiplantae</taxon>
        <taxon>Streptophyta</taxon>
        <taxon>Embryophyta</taxon>
        <taxon>Tracheophyta</taxon>
        <taxon>Spermatophyta</taxon>
        <taxon>Magnoliopsida</taxon>
        <taxon>Liliopsida</taxon>
        <taxon>Poales</taxon>
        <taxon>Poaceae</taxon>
        <taxon>BOP clade</taxon>
        <taxon>Oryzoideae</taxon>
        <taxon>Oryzeae</taxon>
        <taxon>Oryzinae</taxon>
        <taxon>Oryza</taxon>
    </lineage>
</organism>
<keyword evidence="2" id="KW-0677">Repeat</keyword>
<sequence length="387" mass="43902">MISALHRGGYREESKQLAKEFEAKNATYDLVMLNTSLRAYCSTNDMESVMIMLRKMDESNISPDAITFNTLIRYFCMAKVYHLAYKTIQDMHTKGHQLNEELCSEIMMQLGEAGFPSEAFSVYNMLRYGKRTVCKSLHEKVLCILVPAGLLKDAYVVVKDNAEFISRRSLGNFARSFMASGNINLINDVMKALHRSGWRISQDIFGKAIQRYIQKPDKKQLLLFLLDWMTGQGYSVDSSSRNLLLRNAQLFGSIKDHKPKAPKIVDKGSVRSSGNKLFTLILVCPRIQSRFIRITESGTSYACSVKHPCYVVMTELELVHFSQAIQGEIPQELQMGLVSGRQVLLKTANRHTINTMNLLEGTSMLHKSGNLSRFQILLVVHTCFYVP</sequence>
<feature type="repeat" description="PPR" evidence="4">
    <location>
        <begin position="64"/>
        <end position="98"/>
    </location>
</feature>
<dbReference type="Gramene" id="OMERI01G18090.2">
    <property type="protein sequence ID" value="OMERI01G18090.2"/>
    <property type="gene ID" value="OMERI01G18090"/>
</dbReference>
<evidence type="ECO:0000256" key="1">
    <source>
        <dbReference type="ARBA" id="ARBA00007626"/>
    </source>
</evidence>
<keyword evidence="6" id="KW-1185">Reference proteome</keyword>
<reference evidence="5" key="1">
    <citation type="submission" date="2015-04" db="UniProtKB">
        <authorList>
            <consortium name="EnsemblPlants"/>
        </authorList>
    </citation>
    <scope>IDENTIFICATION</scope>
</reference>
<dbReference type="Pfam" id="PF13041">
    <property type="entry name" value="PPR_2"/>
    <property type="match status" value="1"/>
</dbReference>
<reference evidence="5" key="2">
    <citation type="submission" date="2018-05" db="EMBL/GenBank/DDBJ databases">
        <title>OmerRS3 (Oryza meridionalis Reference Sequence Version 3).</title>
        <authorList>
            <person name="Zhang J."/>
            <person name="Kudrna D."/>
            <person name="Lee S."/>
            <person name="Talag J."/>
            <person name="Welchert J."/>
            <person name="Wing R.A."/>
        </authorList>
    </citation>
    <scope>NUCLEOTIDE SEQUENCE [LARGE SCALE GENOMIC DNA]</scope>
    <source>
        <strain evidence="5">cv. OR44</strain>
    </source>
</reference>
<dbReference type="STRING" id="40149.A0A0E0C3J2"/>
<dbReference type="InterPro" id="IPR011990">
    <property type="entry name" value="TPR-like_helical_dom_sf"/>
</dbReference>
<dbReference type="Proteomes" id="UP000008021">
    <property type="component" value="Chromosome 1"/>
</dbReference>
<proteinExistence type="inferred from homology"/>
<protein>
    <recommendedName>
        <fullName evidence="7">Pentacotripeptide-repeat region of PRORP domain-containing protein</fullName>
    </recommendedName>
</protein>
<dbReference type="Gene3D" id="1.25.40.10">
    <property type="entry name" value="Tetratricopeptide repeat domain"/>
    <property type="match status" value="1"/>
</dbReference>
<evidence type="ECO:0000256" key="4">
    <source>
        <dbReference type="PROSITE-ProRule" id="PRU00708"/>
    </source>
</evidence>
<dbReference type="GO" id="GO:0009507">
    <property type="term" value="C:chloroplast"/>
    <property type="evidence" value="ECO:0007669"/>
    <property type="project" value="TreeGrafter"/>
</dbReference>
<dbReference type="PROSITE" id="PS51375">
    <property type="entry name" value="PPR"/>
    <property type="match status" value="2"/>
</dbReference>
<evidence type="ECO:0000313" key="6">
    <source>
        <dbReference type="Proteomes" id="UP000008021"/>
    </source>
</evidence>
<dbReference type="HOGENOM" id="CLU_781630_0_0_1"/>
<evidence type="ECO:0000256" key="2">
    <source>
        <dbReference type="ARBA" id="ARBA00022737"/>
    </source>
</evidence>
<evidence type="ECO:0008006" key="7">
    <source>
        <dbReference type="Google" id="ProtNLM"/>
    </source>
</evidence>